<dbReference type="SUPFAM" id="SSF55945">
    <property type="entry name" value="TATA-box binding protein-like"/>
    <property type="match status" value="2"/>
</dbReference>
<dbReference type="PRINTS" id="PR00686">
    <property type="entry name" value="TIFACTORIID"/>
</dbReference>
<feature type="region of interest" description="Disordered" evidence="4">
    <location>
        <begin position="189"/>
        <end position="228"/>
    </location>
</feature>
<dbReference type="EMBL" id="SPLM01000004">
    <property type="protein sequence ID" value="TMW67601.1"/>
    <property type="molecule type" value="Genomic_DNA"/>
</dbReference>
<feature type="compositionally biased region" description="Acidic residues" evidence="4">
    <location>
        <begin position="192"/>
        <end position="228"/>
    </location>
</feature>
<comment type="similarity">
    <text evidence="1">Belongs to the TBP family.</text>
</comment>
<dbReference type="Pfam" id="PF00352">
    <property type="entry name" value="TBP"/>
    <property type="match status" value="2"/>
</dbReference>
<evidence type="ECO:0000256" key="1">
    <source>
        <dbReference type="ARBA" id="ARBA00005560"/>
    </source>
</evidence>
<keyword evidence="2" id="KW-0238">DNA-binding</keyword>
<dbReference type="InterPro" id="IPR000814">
    <property type="entry name" value="TBP"/>
</dbReference>
<dbReference type="Gene3D" id="3.30.310.10">
    <property type="entry name" value="TATA-Binding Protein"/>
    <property type="match status" value="2"/>
</dbReference>
<dbReference type="GO" id="GO:0006352">
    <property type="term" value="P:DNA-templated transcription initiation"/>
    <property type="evidence" value="ECO:0007669"/>
    <property type="project" value="InterPro"/>
</dbReference>
<reference evidence="5" key="1">
    <citation type="submission" date="2019-03" db="EMBL/GenBank/DDBJ databases">
        <title>Long read genome sequence of the mycoparasitic Pythium oligandrum ATCC 38472 isolated from sugarbeet rhizosphere.</title>
        <authorList>
            <person name="Gaulin E."/>
        </authorList>
    </citation>
    <scope>NUCLEOTIDE SEQUENCE</scope>
    <source>
        <strain evidence="5">ATCC 38472_TT</strain>
    </source>
</reference>
<proteinExistence type="inferred from homology"/>
<keyword evidence="3" id="KW-0804">Transcription</keyword>
<sequence length="228" mass="25385">MEETWTPARLEELGVKPRVVNVLAHGHIRSGIDVKQLALLVRNADYKPRGFGALVLRFQDPRASIMVYKSGKFVVVGTTHPDEAKVALDKFLSILQKISFPHELGSFTIANVVGSLDVKFRIRLEGLASGHIRFSTYEPELFPGLIYRMLRPKCTLLVFVSGKIVVTGAKIDEAVCKLYPVLLQYRLRSSQSDDEDDDSMDGSEEEGYAIDADDELDDGSEDEDAILI</sequence>
<accession>A0A8K1CS07</accession>
<dbReference type="CDD" id="cd00652">
    <property type="entry name" value="TBP_TLF"/>
    <property type="match status" value="1"/>
</dbReference>
<evidence type="ECO:0000313" key="5">
    <source>
        <dbReference type="EMBL" id="TMW67601.1"/>
    </source>
</evidence>
<protein>
    <recommendedName>
        <fullName evidence="7">TATA-box-binding protein</fullName>
    </recommendedName>
</protein>
<dbReference type="InterPro" id="IPR012295">
    <property type="entry name" value="TBP_dom_sf"/>
</dbReference>
<comment type="caution">
    <text evidence="5">The sequence shown here is derived from an EMBL/GenBank/DDBJ whole genome shotgun (WGS) entry which is preliminary data.</text>
</comment>
<dbReference type="Proteomes" id="UP000794436">
    <property type="component" value="Unassembled WGS sequence"/>
</dbReference>
<evidence type="ECO:0008006" key="7">
    <source>
        <dbReference type="Google" id="ProtNLM"/>
    </source>
</evidence>
<organism evidence="5 6">
    <name type="scientific">Pythium oligandrum</name>
    <name type="common">Mycoparasitic fungus</name>
    <dbReference type="NCBI Taxonomy" id="41045"/>
    <lineage>
        <taxon>Eukaryota</taxon>
        <taxon>Sar</taxon>
        <taxon>Stramenopiles</taxon>
        <taxon>Oomycota</taxon>
        <taxon>Peronosporomycetes</taxon>
        <taxon>Pythiales</taxon>
        <taxon>Pythiaceae</taxon>
        <taxon>Pythium</taxon>
    </lineage>
</organism>
<keyword evidence="6" id="KW-1185">Reference proteome</keyword>
<gene>
    <name evidence="5" type="ORF">Poli38472_011221</name>
</gene>
<evidence type="ECO:0000256" key="2">
    <source>
        <dbReference type="ARBA" id="ARBA00023125"/>
    </source>
</evidence>
<dbReference type="GO" id="GO:0003677">
    <property type="term" value="F:DNA binding"/>
    <property type="evidence" value="ECO:0007669"/>
    <property type="project" value="UniProtKB-KW"/>
</dbReference>
<dbReference type="AlphaFoldDB" id="A0A8K1CS07"/>
<dbReference type="OrthoDB" id="2127950at2759"/>
<evidence type="ECO:0000256" key="3">
    <source>
        <dbReference type="ARBA" id="ARBA00023163"/>
    </source>
</evidence>
<dbReference type="PANTHER" id="PTHR10126">
    <property type="entry name" value="TATA-BOX BINDING PROTEIN"/>
    <property type="match status" value="1"/>
</dbReference>
<evidence type="ECO:0000313" key="6">
    <source>
        <dbReference type="Proteomes" id="UP000794436"/>
    </source>
</evidence>
<name>A0A8K1CS07_PYTOL</name>
<evidence type="ECO:0000256" key="4">
    <source>
        <dbReference type="SAM" id="MobiDB-lite"/>
    </source>
</evidence>